<feature type="domain" description="MacB-like periplasmic core" evidence="9">
    <location>
        <begin position="23"/>
        <end position="244"/>
    </location>
</feature>
<protein>
    <submittedName>
        <fullName evidence="10">Macrolide ABC transporter permease</fullName>
    </submittedName>
</protein>
<proteinExistence type="inferred from homology"/>
<evidence type="ECO:0000313" key="11">
    <source>
        <dbReference type="Proteomes" id="UP000232883"/>
    </source>
</evidence>
<evidence type="ECO:0000259" key="9">
    <source>
        <dbReference type="Pfam" id="PF12704"/>
    </source>
</evidence>
<dbReference type="AlphaFoldDB" id="A0A2K8ZBG5"/>
<comment type="subcellular location">
    <subcellularLocation>
        <location evidence="1">Cell membrane</location>
        <topology evidence="1">Multi-pass membrane protein</topology>
    </subcellularLocation>
</comment>
<dbReference type="GO" id="GO:0005886">
    <property type="term" value="C:plasma membrane"/>
    <property type="evidence" value="ECO:0007669"/>
    <property type="project" value="UniProtKB-SubCell"/>
</dbReference>
<evidence type="ECO:0000256" key="5">
    <source>
        <dbReference type="ARBA" id="ARBA00023136"/>
    </source>
</evidence>
<evidence type="ECO:0000256" key="7">
    <source>
        <dbReference type="SAM" id="Phobius"/>
    </source>
</evidence>
<feature type="transmembrane region" description="Helical" evidence="7">
    <location>
        <begin position="324"/>
        <end position="357"/>
    </location>
</feature>
<dbReference type="InterPro" id="IPR025857">
    <property type="entry name" value="MacB_PCD"/>
</dbReference>
<dbReference type="InterPro" id="IPR050250">
    <property type="entry name" value="Macrolide_Exporter_MacB"/>
</dbReference>
<dbReference type="KEGG" id="spir:CWM47_08810"/>
<evidence type="ECO:0000313" key="10">
    <source>
        <dbReference type="EMBL" id="AUD07227.1"/>
    </source>
</evidence>
<evidence type="ECO:0000256" key="2">
    <source>
        <dbReference type="ARBA" id="ARBA00022475"/>
    </source>
</evidence>
<name>A0A2K8ZBG5_9BACT</name>
<keyword evidence="3 7" id="KW-0812">Transmembrane</keyword>
<dbReference type="Pfam" id="PF12704">
    <property type="entry name" value="MacB_PCD"/>
    <property type="match status" value="1"/>
</dbReference>
<reference evidence="10 11" key="1">
    <citation type="submission" date="2017-11" db="EMBL/GenBank/DDBJ databases">
        <title>Taxonomic description and genome sequences of Spirosoma HA7 sp. nov., isolated from pollen microhabitat of Corylus avellana.</title>
        <authorList>
            <person name="Ambika Manirajan B."/>
            <person name="Suarez C."/>
            <person name="Ratering S."/>
            <person name="Geissler-Plaum R."/>
            <person name="Cardinale M."/>
            <person name="Sylvia S."/>
        </authorList>
    </citation>
    <scope>NUCLEOTIDE SEQUENCE [LARGE SCALE GENOMIC DNA]</scope>
    <source>
        <strain evidence="10 11">HA7</strain>
    </source>
</reference>
<feature type="transmembrane region" description="Helical" evidence="7">
    <location>
        <begin position="274"/>
        <end position="303"/>
    </location>
</feature>
<gene>
    <name evidence="10" type="ORF">CWM47_08810</name>
</gene>
<dbReference type="Proteomes" id="UP000232883">
    <property type="component" value="Chromosome"/>
</dbReference>
<dbReference type="PANTHER" id="PTHR30572:SF4">
    <property type="entry name" value="ABC TRANSPORTER PERMEASE YTRF"/>
    <property type="match status" value="1"/>
</dbReference>
<dbReference type="GO" id="GO:0022857">
    <property type="term" value="F:transmembrane transporter activity"/>
    <property type="evidence" value="ECO:0007669"/>
    <property type="project" value="TreeGrafter"/>
</dbReference>
<evidence type="ECO:0000256" key="4">
    <source>
        <dbReference type="ARBA" id="ARBA00022989"/>
    </source>
</evidence>
<dbReference type="PANTHER" id="PTHR30572">
    <property type="entry name" value="MEMBRANE COMPONENT OF TRANSPORTER-RELATED"/>
    <property type="match status" value="1"/>
</dbReference>
<feature type="transmembrane region" description="Helical" evidence="7">
    <location>
        <begin position="20"/>
        <end position="44"/>
    </location>
</feature>
<evidence type="ECO:0000259" key="8">
    <source>
        <dbReference type="Pfam" id="PF02687"/>
    </source>
</evidence>
<dbReference type="EMBL" id="CP025096">
    <property type="protein sequence ID" value="AUD07227.1"/>
    <property type="molecule type" value="Genomic_DNA"/>
</dbReference>
<keyword evidence="2" id="KW-1003">Cell membrane</keyword>
<keyword evidence="4 7" id="KW-1133">Transmembrane helix</keyword>
<evidence type="ECO:0000256" key="1">
    <source>
        <dbReference type="ARBA" id="ARBA00004651"/>
    </source>
</evidence>
<feature type="domain" description="ABC3 transporter permease C-terminal" evidence="8">
    <location>
        <begin position="282"/>
        <end position="401"/>
    </location>
</feature>
<dbReference type="OrthoDB" id="9770036at2"/>
<keyword evidence="11" id="KW-1185">Reference proteome</keyword>
<dbReference type="InterPro" id="IPR003838">
    <property type="entry name" value="ABC3_permease_C"/>
</dbReference>
<evidence type="ECO:0000256" key="6">
    <source>
        <dbReference type="ARBA" id="ARBA00038076"/>
    </source>
</evidence>
<sequence>MGKKILISFATALQNIRSRFFHTILSILGIVIGVAALVAMLSLIDGMEQYAQEQITKTTSLKAILLQPNLYKSVNDVGVKKQTYAYLNYDSFVKLRSALTKPAAGYLYSRQNAEITKKADNRPIGTIVTGLGLPTHPDITIIYGTAFSEADLTARRNVAFINQRLAKQLVGKKPEKTAINQQIVYKGMVLTVIGISADKDAKVGQLLMPITLLPDSVLKATPPMGIIEAGNVEDVPELKKQIENWLTVNMKTKLADFSIITNEQRVSQVAKGFLLFRLIMGMIVGISVLVGGIGVMNVLLISVSERTVEIGVRKALGAKRQDILWQFLSESITISTFGSLLGLGLGLLSTLAFVPIVKALIDVPFQMAYTWNTFIIIMVIAMLIGVVFGTYPAMRAARLDPVEAIRRE</sequence>
<dbReference type="Pfam" id="PF02687">
    <property type="entry name" value="FtsX"/>
    <property type="match status" value="1"/>
</dbReference>
<organism evidence="10 11">
    <name type="scientific">Spirosoma pollinicola</name>
    <dbReference type="NCBI Taxonomy" id="2057025"/>
    <lineage>
        <taxon>Bacteria</taxon>
        <taxon>Pseudomonadati</taxon>
        <taxon>Bacteroidota</taxon>
        <taxon>Cytophagia</taxon>
        <taxon>Cytophagales</taxon>
        <taxon>Cytophagaceae</taxon>
        <taxon>Spirosoma</taxon>
    </lineage>
</organism>
<feature type="transmembrane region" description="Helical" evidence="7">
    <location>
        <begin position="369"/>
        <end position="391"/>
    </location>
</feature>
<keyword evidence="5 7" id="KW-0472">Membrane</keyword>
<accession>A0A2K8ZBG5</accession>
<evidence type="ECO:0000256" key="3">
    <source>
        <dbReference type="ARBA" id="ARBA00022692"/>
    </source>
</evidence>
<comment type="similarity">
    <text evidence="6">Belongs to the ABC-4 integral membrane protein family.</text>
</comment>